<dbReference type="Pfam" id="PF04133">
    <property type="entry name" value="Vps55"/>
    <property type="match status" value="1"/>
</dbReference>
<evidence type="ECO:0000313" key="7">
    <source>
        <dbReference type="EMBL" id="ETK90245.1"/>
    </source>
</evidence>
<evidence type="ECO:0000256" key="4">
    <source>
        <dbReference type="ARBA" id="ARBA00022989"/>
    </source>
</evidence>
<proteinExistence type="inferred from homology"/>
<dbReference type="PANTHER" id="PTHR12050">
    <property type="entry name" value="LEPTIN RECEPTOR-RELATED"/>
    <property type="match status" value="1"/>
</dbReference>
<evidence type="ECO:0000256" key="6">
    <source>
        <dbReference type="SAM" id="Phobius"/>
    </source>
</evidence>
<reference evidence="7" key="1">
    <citation type="submission" date="2013-11" db="EMBL/GenBank/DDBJ databases">
        <title>The Genome Sequence of Phytophthora parasitica CJ02B3.</title>
        <authorList>
            <consortium name="The Broad Institute Genomics Platform"/>
            <person name="Russ C."/>
            <person name="Tyler B."/>
            <person name="Panabieres F."/>
            <person name="Shan W."/>
            <person name="Tripathy S."/>
            <person name="Grunwald N."/>
            <person name="Machado M."/>
            <person name="Johnson C.S."/>
            <person name="Arredondo F."/>
            <person name="Hong C."/>
            <person name="Coffey M."/>
            <person name="Young S.K."/>
            <person name="Zeng Q."/>
            <person name="Gargeya S."/>
            <person name="Fitzgerald M."/>
            <person name="Abouelleil A."/>
            <person name="Alvarado L."/>
            <person name="Chapman S.B."/>
            <person name="Gainer-Dewar J."/>
            <person name="Goldberg J."/>
            <person name="Griggs A."/>
            <person name="Gujja S."/>
            <person name="Hansen M."/>
            <person name="Howarth C."/>
            <person name="Imamovic A."/>
            <person name="Ireland A."/>
            <person name="Larimer J."/>
            <person name="McCowan C."/>
            <person name="Murphy C."/>
            <person name="Pearson M."/>
            <person name="Poon T.W."/>
            <person name="Priest M."/>
            <person name="Roberts A."/>
            <person name="Saif S."/>
            <person name="Shea T."/>
            <person name="Sykes S."/>
            <person name="Wortman J."/>
            <person name="Nusbaum C."/>
            <person name="Birren B."/>
        </authorList>
    </citation>
    <scope>NUCLEOTIDE SEQUENCE [LARGE SCALE GENOMIC DNA]</scope>
    <source>
        <strain evidence="7">CJ02B3</strain>
    </source>
</reference>
<feature type="transmembrane region" description="Helical" evidence="6">
    <location>
        <begin position="34"/>
        <end position="53"/>
    </location>
</feature>
<keyword evidence="4 6" id="KW-1133">Transmembrane helix</keyword>
<evidence type="ECO:0000256" key="3">
    <source>
        <dbReference type="ARBA" id="ARBA00022692"/>
    </source>
</evidence>
<feature type="transmembrane region" description="Helical" evidence="6">
    <location>
        <begin position="65"/>
        <end position="83"/>
    </location>
</feature>
<comment type="subcellular location">
    <subcellularLocation>
        <location evidence="1">Membrane</location>
        <topology evidence="1">Multi-pass membrane protein</topology>
    </subcellularLocation>
</comment>
<protein>
    <submittedName>
        <fullName evidence="7">Uncharacterized protein</fullName>
    </submittedName>
</protein>
<feature type="transmembrane region" description="Helical" evidence="6">
    <location>
        <begin position="118"/>
        <end position="136"/>
    </location>
</feature>
<evidence type="ECO:0000256" key="5">
    <source>
        <dbReference type="ARBA" id="ARBA00023136"/>
    </source>
</evidence>
<dbReference type="EMBL" id="KI685563">
    <property type="protein sequence ID" value="ETK90245.1"/>
    <property type="molecule type" value="Genomic_DNA"/>
</dbReference>
<comment type="similarity">
    <text evidence="2">Belongs to the OB-RGRP/VPS55 family.</text>
</comment>
<accession>W2H6L8</accession>
<dbReference type="AlphaFoldDB" id="W2H6L8"/>
<gene>
    <name evidence="7" type="ORF">L915_05937</name>
</gene>
<dbReference type="InterPro" id="IPR007262">
    <property type="entry name" value="Vps55/LEPROT"/>
</dbReference>
<keyword evidence="3 6" id="KW-0812">Transmembrane</keyword>
<dbReference type="Proteomes" id="UP000053236">
    <property type="component" value="Unassembled WGS sequence"/>
</dbReference>
<dbReference type="VEuPathDB" id="FungiDB:PPTG_02203"/>
<sequence>MKRNVQLIVAGSLLLLALVGVIVASAAYSSPWGLFVLFPYVLLPMTAAIFSTLSGGDDLSAWTGFGCFFEAFFWVTAFAIPSILYRVEAVRWFILSLLFVQPVELIKYKQINGSQLGWLIASDALVFASFMILALINGN</sequence>
<dbReference type="GO" id="GO:0005768">
    <property type="term" value="C:endosome"/>
    <property type="evidence" value="ECO:0007669"/>
    <property type="project" value="TreeGrafter"/>
</dbReference>
<dbReference type="GO" id="GO:0016020">
    <property type="term" value="C:membrane"/>
    <property type="evidence" value="ECO:0007669"/>
    <property type="project" value="UniProtKB-SubCell"/>
</dbReference>
<keyword evidence="5 6" id="KW-0472">Membrane</keyword>
<dbReference type="GO" id="GO:0032511">
    <property type="term" value="P:late endosome to vacuole transport via multivesicular body sorting pathway"/>
    <property type="evidence" value="ECO:0007669"/>
    <property type="project" value="TreeGrafter"/>
</dbReference>
<organism evidence="7">
    <name type="scientific">Phytophthora nicotianae</name>
    <name type="common">Potato buckeye rot agent</name>
    <name type="synonym">Phytophthora parasitica</name>
    <dbReference type="NCBI Taxonomy" id="4792"/>
    <lineage>
        <taxon>Eukaryota</taxon>
        <taxon>Sar</taxon>
        <taxon>Stramenopiles</taxon>
        <taxon>Oomycota</taxon>
        <taxon>Peronosporomycetes</taxon>
        <taxon>Peronosporales</taxon>
        <taxon>Peronosporaceae</taxon>
        <taxon>Phytophthora</taxon>
    </lineage>
</organism>
<dbReference type="PANTHER" id="PTHR12050:SF0">
    <property type="entry name" value="RH04491P"/>
    <property type="match status" value="1"/>
</dbReference>
<evidence type="ECO:0000256" key="2">
    <source>
        <dbReference type="ARBA" id="ARBA00005645"/>
    </source>
</evidence>
<evidence type="ECO:0000256" key="1">
    <source>
        <dbReference type="ARBA" id="ARBA00004141"/>
    </source>
</evidence>
<name>W2H6L8_PHYNI</name>